<accession>W4QV39</accession>
<protein>
    <submittedName>
        <fullName evidence="2">Metallophosphoesterase</fullName>
    </submittedName>
</protein>
<comment type="caution">
    <text evidence="2">The sequence shown here is derived from an EMBL/GenBank/DDBJ whole genome shotgun (WGS) entry which is preliminary data.</text>
</comment>
<reference evidence="2 3" key="1">
    <citation type="journal article" date="2014" name="Genome Announc.">
        <title>Draft Genome Sequences of Three Alkaliphilic Bacillus Strains, Bacillus wakoensis JCM 9140T, Bacillus akibai JCM 9157T, and Bacillus hemicellulosilyticus JCM 9152T.</title>
        <authorList>
            <person name="Yuki M."/>
            <person name="Oshima K."/>
            <person name="Suda W."/>
            <person name="Oshida Y."/>
            <person name="Kitamura K."/>
            <person name="Iida T."/>
            <person name="Hattori M."/>
            <person name="Ohkuma M."/>
        </authorList>
    </citation>
    <scope>NUCLEOTIDE SEQUENCE [LARGE SCALE GENOMIC DNA]</scope>
    <source>
        <strain evidence="2 3">JCM 9157</strain>
    </source>
</reference>
<dbReference type="AlphaFoldDB" id="W4QV39"/>
<gene>
    <name evidence="2" type="ORF">JCM9157_3088</name>
</gene>
<name>W4QV39_HALA3</name>
<dbReference type="PANTHER" id="PTHR31302:SF0">
    <property type="entry name" value="TRANSMEMBRANE PROTEIN WITH METALLOPHOSPHOESTERASE DOMAIN"/>
    <property type="match status" value="1"/>
</dbReference>
<dbReference type="Proteomes" id="UP000018896">
    <property type="component" value="Unassembled WGS sequence"/>
</dbReference>
<evidence type="ECO:0000313" key="2">
    <source>
        <dbReference type="EMBL" id="GAE35946.1"/>
    </source>
</evidence>
<dbReference type="EMBL" id="BAUV01000025">
    <property type="protein sequence ID" value="GAE35946.1"/>
    <property type="molecule type" value="Genomic_DNA"/>
</dbReference>
<dbReference type="InterPro" id="IPR051158">
    <property type="entry name" value="Metallophosphoesterase_sf"/>
</dbReference>
<dbReference type="GO" id="GO:0016787">
    <property type="term" value="F:hydrolase activity"/>
    <property type="evidence" value="ECO:0007669"/>
    <property type="project" value="InterPro"/>
</dbReference>
<dbReference type="Gene3D" id="3.60.21.10">
    <property type="match status" value="1"/>
</dbReference>
<dbReference type="STRING" id="1236973.JCM9157_3088"/>
<dbReference type="InterPro" id="IPR029052">
    <property type="entry name" value="Metallo-depent_PP-like"/>
</dbReference>
<dbReference type="Pfam" id="PF00149">
    <property type="entry name" value="Metallophos"/>
    <property type="match status" value="1"/>
</dbReference>
<feature type="domain" description="Calcineurin-like phosphoesterase" evidence="1">
    <location>
        <begin position="42"/>
        <end position="246"/>
    </location>
</feature>
<keyword evidence="3" id="KW-1185">Reference proteome</keyword>
<evidence type="ECO:0000313" key="3">
    <source>
        <dbReference type="Proteomes" id="UP000018896"/>
    </source>
</evidence>
<evidence type="ECO:0000259" key="1">
    <source>
        <dbReference type="Pfam" id="PF00149"/>
    </source>
</evidence>
<organism evidence="2 3">
    <name type="scientific">Halalkalibacter akibai (strain ATCC 43226 / DSM 21942 / CIP 109018 / JCM 9157 / 1139)</name>
    <name type="common">Bacillus akibai</name>
    <dbReference type="NCBI Taxonomy" id="1236973"/>
    <lineage>
        <taxon>Bacteria</taxon>
        <taxon>Bacillati</taxon>
        <taxon>Bacillota</taxon>
        <taxon>Bacilli</taxon>
        <taxon>Bacillales</taxon>
        <taxon>Bacillaceae</taxon>
        <taxon>Halalkalibacter</taxon>
    </lineage>
</organism>
<proteinExistence type="predicted"/>
<dbReference type="SUPFAM" id="SSF56300">
    <property type="entry name" value="Metallo-dependent phosphatases"/>
    <property type="match status" value="1"/>
</dbReference>
<sequence length="320" mass="37332">MLGLLFVFVVLILYTIWDNNRIIVVEQEIEIEDLPSELEGFTILQVTDLHEKEFGKLQKRLTSKINHVPYDVIVFTGDLLDSSTSTNYQPVYDLLDGIHNKEHALYVGGNADPSNYLLHPNYPFQKVEFIKGMEERGVRLLDSIYSLNDFPIHFLEFERAIVDPSRKLSEIEARGVPKNDVYKDYFKNERKLNEDMLSLEQIKQSNDVIIALHHYPIVDFRIDFYRDNPQYNFRNFDLIITGHYHGGQIRLPFLGALFVPEPWYDRNGLFPPQDRVKGLWEYEGTKQYVSAGLGSSDAIPFLKFRFLNPPEINVLTLKRK</sequence>
<dbReference type="PANTHER" id="PTHR31302">
    <property type="entry name" value="TRANSMEMBRANE PROTEIN WITH METALLOPHOSPHOESTERASE DOMAIN-RELATED"/>
    <property type="match status" value="1"/>
</dbReference>
<dbReference type="eggNOG" id="COG1408">
    <property type="taxonomic scope" value="Bacteria"/>
</dbReference>
<dbReference type="InterPro" id="IPR004843">
    <property type="entry name" value="Calcineurin-like_PHP"/>
</dbReference>